<evidence type="ECO:0000313" key="3">
    <source>
        <dbReference type="Proteomes" id="UP000509302"/>
    </source>
</evidence>
<dbReference type="EMBL" id="CP058595">
    <property type="protein sequence ID" value="QLG43879.1"/>
    <property type="molecule type" value="Genomic_DNA"/>
</dbReference>
<dbReference type="KEGG" id="cagg:HYG79_00435"/>
<feature type="transmembrane region" description="Helical" evidence="1">
    <location>
        <begin position="75"/>
        <end position="97"/>
    </location>
</feature>
<keyword evidence="3" id="KW-1185">Reference proteome</keyword>
<keyword evidence="1" id="KW-1133">Transmembrane helix</keyword>
<reference evidence="2 3" key="1">
    <citation type="journal article" date="2006" name="Int. J. Syst. Evol. Microbiol.">
        <title>Costertonia aggregata gen. nov., sp. nov., a mesophilic marine bacterium of the family Flavobacteriaceae, isolated from a mature biofilm.</title>
        <authorList>
            <person name="Kwon K.K."/>
            <person name="Lee Y.K."/>
            <person name="Lee H.K."/>
        </authorList>
    </citation>
    <scope>NUCLEOTIDE SEQUENCE [LARGE SCALE GENOMIC DNA]</scope>
    <source>
        <strain evidence="2 3">KCCM 42265</strain>
    </source>
</reference>
<feature type="transmembrane region" description="Helical" evidence="1">
    <location>
        <begin position="6"/>
        <end position="31"/>
    </location>
</feature>
<dbReference type="Proteomes" id="UP000509302">
    <property type="component" value="Chromosome"/>
</dbReference>
<organism evidence="2 3">
    <name type="scientific">Costertonia aggregata</name>
    <dbReference type="NCBI Taxonomy" id="343403"/>
    <lineage>
        <taxon>Bacteria</taxon>
        <taxon>Pseudomonadati</taxon>
        <taxon>Bacteroidota</taxon>
        <taxon>Flavobacteriia</taxon>
        <taxon>Flavobacteriales</taxon>
        <taxon>Flavobacteriaceae</taxon>
        <taxon>Costertonia</taxon>
    </lineage>
</organism>
<feature type="transmembrane region" description="Helical" evidence="1">
    <location>
        <begin position="38"/>
        <end position="63"/>
    </location>
</feature>
<protein>
    <submittedName>
        <fullName evidence="2">Uncharacterized protein</fullName>
    </submittedName>
</protein>
<dbReference type="AlphaFoldDB" id="A0A7H9AK06"/>
<keyword evidence="1" id="KW-0812">Transmembrane</keyword>
<name>A0A7H9AK06_9FLAO</name>
<accession>A0A7H9AK06</accession>
<sequence>MEELPILNITGGILFYIGKIIILIAVIIALYKMKNLGSILLFLGAVSMIISDIAGFILVYYAGTVSPEQIVKATSMNSIISAITYILFAVGLLLFIVKSTKRVST</sequence>
<keyword evidence="1" id="KW-0472">Membrane</keyword>
<gene>
    <name evidence="2" type="ORF">HYG79_00435</name>
</gene>
<proteinExistence type="predicted"/>
<evidence type="ECO:0000256" key="1">
    <source>
        <dbReference type="SAM" id="Phobius"/>
    </source>
</evidence>
<evidence type="ECO:0000313" key="2">
    <source>
        <dbReference type="EMBL" id="QLG43879.1"/>
    </source>
</evidence>
<dbReference type="RefSeq" id="WP_179240216.1">
    <property type="nucleotide sequence ID" value="NZ_CP058595.1"/>
</dbReference>